<dbReference type="InterPro" id="IPR003607">
    <property type="entry name" value="HD/PDEase_dom"/>
</dbReference>
<dbReference type="SMART" id="SM00471">
    <property type="entry name" value="HDc"/>
    <property type="match status" value="1"/>
</dbReference>
<proteinExistence type="predicted"/>
<dbReference type="EMBL" id="JBHUCX010000028">
    <property type="protein sequence ID" value="MFD1675344.1"/>
    <property type="molecule type" value="Genomic_DNA"/>
</dbReference>
<feature type="domain" description="HD/PDEase" evidence="1">
    <location>
        <begin position="46"/>
        <end position="216"/>
    </location>
</feature>
<dbReference type="PANTHER" id="PTHR11373">
    <property type="entry name" value="DEOXYNUCLEOSIDE TRIPHOSPHATE TRIPHOSPHOHYDROLASE"/>
    <property type="match status" value="1"/>
</dbReference>
<evidence type="ECO:0000259" key="1">
    <source>
        <dbReference type="SMART" id="SM00471"/>
    </source>
</evidence>
<evidence type="ECO:0000313" key="3">
    <source>
        <dbReference type="Proteomes" id="UP001597079"/>
    </source>
</evidence>
<keyword evidence="3" id="KW-1185">Reference proteome</keyword>
<dbReference type="RefSeq" id="WP_377943218.1">
    <property type="nucleotide sequence ID" value="NZ_JBHUCX010000028.1"/>
</dbReference>
<organism evidence="2 3">
    <name type="scientific">Alicyclobacillus fodiniaquatilis</name>
    <dbReference type="NCBI Taxonomy" id="1661150"/>
    <lineage>
        <taxon>Bacteria</taxon>
        <taxon>Bacillati</taxon>
        <taxon>Bacillota</taxon>
        <taxon>Bacilli</taxon>
        <taxon>Bacillales</taxon>
        <taxon>Alicyclobacillaceae</taxon>
        <taxon>Alicyclobacillus</taxon>
    </lineage>
</organism>
<accession>A0ABW4JG20</accession>
<dbReference type="InterPro" id="IPR006674">
    <property type="entry name" value="HD_domain"/>
</dbReference>
<dbReference type="Gene3D" id="1.10.3210.10">
    <property type="entry name" value="Hypothetical protein af1432"/>
    <property type="match status" value="1"/>
</dbReference>
<dbReference type="PANTHER" id="PTHR11373:SF41">
    <property type="entry name" value="METAL-DEPENDENT PHOSPHOHYDROLASE"/>
    <property type="match status" value="1"/>
</dbReference>
<sequence>MQFDDVIHGVIQIEHADLQDLIHTAAFQRLQKLKQQGNTYRRCATATHHRFAHSIGVYNNMRKLLTHMQASGQYIFTDYERTLALTAALLHDIGHGPFSHCFEQITDIHHEVWTTRIINEDTDIRLILDRTPGLRQDVIDIMRRQGKFPVVETLLFSPVGADKLDYLNRDLYHSNLDNPLLDLDTLIAGLQLMDGQLLVKADRLSAIEKLVQIKRDLFETVFGHPAVVSYDLLLKMIFKRAMSLSQHGQLTYMPAVLSAFLQGDKTWPVEDYEALTDDVVMDLLLHWQQEKDSLLAELATRFTTSSDHPPLRWIDIQDETLFNTVDHDADGYQVMLYASDVKYGLYQGGILIEIETGAKDVIDISTTIQSLSISSYPTHFLFYREKAPGI</sequence>
<dbReference type="Proteomes" id="UP001597079">
    <property type="component" value="Unassembled WGS sequence"/>
</dbReference>
<evidence type="ECO:0000313" key="2">
    <source>
        <dbReference type="EMBL" id="MFD1675344.1"/>
    </source>
</evidence>
<name>A0ABW4JG20_9BACL</name>
<dbReference type="InterPro" id="IPR050135">
    <property type="entry name" value="dGTPase-like"/>
</dbReference>
<dbReference type="CDD" id="cd00077">
    <property type="entry name" value="HDc"/>
    <property type="match status" value="1"/>
</dbReference>
<dbReference type="SUPFAM" id="SSF109604">
    <property type="entry name" value="HD-domain/PDEase-like"/>
    <property type="match status" value="1"/>
</dbReference>
<gene>
    <name evidence="2" type="ORF">ACFSB2_11620</name>
</gene>
<dbReference type="Pfam" id="PF01966">
    <property type="entry name" value="HD"/>
    <property type="match status" value="1"/>
</dbReference>
<comment type="caution">
    <text evidence="2">The sequence shown here is derived from an EMBL/GenBank/DDBJ whole genome shotgun (WGS) entry which is preliminary data.</text>
</comment>
<protein>
    <submittedName>
        <fullName evidence="2">HD domain-containing protein</fullName>
    </submittedName>
</protein>
<reference evidence="3" key="1">
    <citation type="journal article" date="2019" name="Int. J. Syst. Evol. Microbiol.">
        <title>The Global Catalogue of Microorganisms (GCM) 10K type strain sequencing project: providing services to taxonomists for standard genome sequencing and annotation.</title>
        <authorList>
            <consortium name="The Broad Institute Genomics Platform"/>
            <consortium name="The Broad Institute Genome Sequencing Center for Infectious Disease"/>
            <person name="Wu L."/>
            <person name="Ma J."/>
        </authorList>
    </citation>
    <scope>NUCLEOTIDE SEQUENCE [LARGE SCALE GENOMIC DNA]</scope>
    <source>
        <strain evidence="3">CGMCC 1.12286</strain>
    </source>
</reference>